<dbReference type="EMBL" id="JANCPR020000032">
    <property type="protein sequence ID" value="MDJ1135756.1"/>
    <property type="molecule type" value="Genomic_DNA"/>
</dbReference>
<sequence length="44" mass="5107">METVVHERQEYAVRLGGGWLTNQRTRRPKLRADRATAPEALDAW</sequence>
<evidence type="ECO:0000313" key="2">
    <source>
        <dbReference type="Proteomes" id="UP001214441"/>
    </source>
</evidence>
<proteinExistence type="predicted"/>
<name>A0ABT7A369_9ACTN</name>
<comment type="caution">
    <text evidence="1">The sequence shown here is derived from an EMBL/GenBank/DDBJ whole genome shotgun (WGS) entry which is preliminary data.</text>
</comment>
<dbReference type="Proteomes" id="UP001214441">
    <property type="component" value="Unassembled WGS sequence"/>
</dbReference>
<dbReference type="RefSeq" id="WP_280842904.1">
    <property type="nucleotide sequence ID" value="NZ_JANCPR020000032.1"/>
</dbReference>
<evidence type="ECO:0000313" key="1">
    <source>
        <dbReference type="EMBL" id="MDJ1135756.1"/>
    </source>
</evidence>
<organism evidence="1 2">
    <name type="scientific">Streptomyces iconiensis</name>
    <dbReference type="NCBI Taxonomy" id="1384038"/>
    <lineage>
        <taxon>Bacteria</taxon>
        <taxon>Bacillati</taxon>
        <taxon>Actinomycetota</taxon>
        <taxon>Actinomycetes</taxon>
        <taxon>Kitasatosporales</taxon>
        <taxon>Streptomycetaceae</taxon>
        <taxon>Streptomyces</taxon>
    </lineage>
</organism>
<keyword evidence="2" id="KW-1185">Reference proteome</keyword>
<gene>
    <name evidence="1" type="ORF">NMN56_028155</name>
</gene>
<protein>
    <submittedName>
        <fullName evidence="1">Uncharacterized protein</fullName>
    </submittedName>
</protein>
<accession>A0ABT7A369</accession>
<reference evidence="1 2" key="1">
    <citation type="submission" date="2023-05" db="EMBL/GenBank/DDBJ databases">
        <title>Streptantibioticus silvisoli sp. nov., acidotolerant actinomycetes 1 from pine litter.</title>
        <authorList>
            <person name="Swiecimska M."/>
            <person name="Golinska P."/>
            <person name="Sangal V."/>
            <person name="Wachnowicz B."/>
            <person name="Goodfellow M."/>
        </authorList>
    </citation>
    <scope>NUCLEOTIDE SEQUENCE [LARGE SCALE GENOMIC DNA]</scope>
    <source>
        <strain evidence="1 2">DSM 42109</strain>
    </source>
</reference>